<dbReference type="EMBL" id="CP000473">
    <property type="protein sequence ID" value="ABJ86100.1"/>
    <property type="molecule type" value="Genomic_DNA"/>
</dbReference>
<dbReference type="SUPFAM" id="SSF49452">
    <property type="entry name" value="Starch-binding domain-like"/>
    <property type="match status" value="3"/>
</dbReference>
<dbReference type="eggNOG" id="COG4932">
    <property type="taxonomic scope" value="Bacteria"/>
</dbReference>
<accession>Q01W65</accession>
<gene>
    <name evidence="2" type="ordered locus">Acid_5146</name>
</gene>
<dbReference type="GO" id="GO:0030246">
    <property type="term" value="F:carbohydrate binding"/>
    <property type="evidence" value="ECO:0007669"/>
    <property type="project" value="InterPro"/>
</dbReference>
<organism evidence="2">
    <name type="scientific">Solibacter usitatus (strain Ellin6076)</name>
    <dbReference type="NCBI Taxonomy" id="234267"/>
    <lineage>
        <taxon>Bacteria</taxon>
        <taxon>Pseudomonadati</taxon>
        <taxon>Acidobacteriota</taxon>
        <taxon>Terriglobia</taxon>
        <taxon>Bryobacterales</taxon>
        <taxon>Solibacteraceae</taxon>
        <taxon>Candidatus Solibacter</taxon>
    </lineage>
</organism>
<evidence type="ECO:0000313" key="2">
    <source>
        <dbReference type="EMBL" id="ABJ86100.1"/>
    </source>
</evidence>
<dbReference type="PANTHER" id="PTHR23303:SF14">
    <property type="entry name" value="BOS COMPLEX SUBUNIT NOMO1-RELATED"/>
    <property type="match status" value="1"/>
</dbReference>
<dbReference type="InterPro" id="IPR013784">
    <property type="entry name" value="Carb-bd-like_fold"/>
</dbReference>
<dbReference type="STRING" id="234267.Acid_5146"/>
<dbReference type="PANTHER" id="PTHR23303">
    <property type="entry name" value="CARBOXYPEPTIDASE REGULATORY REGION-CONTAINING"/>
    <property type="match status" value="1"/>
</dbReference>
<proteinExistence type="predicted"/>
<sequence precursor="true">MKPLVIALFASLLRAQEPAGAIQGSLRDAITRAPLAGANIILRGPASRSALTGPGGDFRFDQLPPGDYEFVIHKSGYLDSATPGFRSTLRLKPGAVTESPVIDLTPLGALEGAVLDEAGKPLAAVVVTLGAASRTTDKEGRFAFEDVIPGSYRVIVNVPHEARARNLMRDPATGDYYGYAPAQYYPGADDPRLAIPVAIPAGVRLRNIDLRLRRTLLVEFTGRVVAMAGREPVSGVHVQLAGVVAEAGDPLWRKHPANSDGTFRFSLLQPGAYTLAVFRPEISPLPYLVPVEIGKAGVEDRDIAIPAFARLEGRIQSRDPQARWMNSATVTLRHGTGATLSSKIRTDGTFDFDDVPAGEFFIDVRLNNLRASGDSSRRYTVSAVRFGAQSGFRKPVTVAENGNPPIEIQLSDEPAGVSGRIVSDGEPGSFLVSVANLATRRPAGLMIVSAPPEFQFPDLDPGDYEVTARRFTRLNNAPLASGSCDESVRVTVRDGAVSSITVRPCP</sequence>
<dbReference type="AlphaFoldDB" id="Q01W65"/>
<dbReference type="OrthoDB" id="9804995at2"/>
<name>Q01W65_SOLUE</name>
<evidence type="ECO:0000256" key="1">
    <source>
        <dbReference type="ARBA" id="ARBA00022729"/>
    </source>
</evidence>
<reference evidence="2" key="1">
    <citation type="submission" date="2006-10" db="EMBL/GenBank/DDBJ databases">
        <title>Complete sequence of Solibacter usitatus Ellin6076.</title>
        <authorList>
            <consortium name="US DOE Joint Genome Institute"/>
            <person name="Copeland A."/>
            <person name="Lucas S."/>
            <person name="Lapidus A."/>
            <person name="Barry K."/>
            <person name="Detter J.C."/>
            <person name="Glavina del Rio T."/>
            <person name="Hammon N."/>
            <person name="Israni S."/>
            <person name="Dalin E."/>
            <person name="Tice H."/>
            <person name="Pitluck S."/>
            <person name="Thompson L.S."/>
            <person name="Brettin T."/>
            <person name="Bruce D."/>
            <person name="Han C."/>
            <person name="Tapia R."/>
            <person name="Gilna P."/>
            <person name="Schmutz J."/>
            <person name="Larimer F."/>
            <person name="Land M."/>
            <person name="Hauser L."/>
            <person name="Kyrpides N."/>
            <person name="Mikhailova N."/>
            <person name="Janssen P.H."/>
            <person name="Kuske C.R."/>
            <person name="Richardson P."/>
        </authorList>
    </citation>
    <scope>NUCLEOTIDE SEQUENCE</scope>
    <source>
        <strain evidence="2">Ellin6076</strain>
    </source>
</reference>
<evidence type="ECO:0008006" key="3">
    <source>
        <dbReference type="Google" id="ProtNLM"/>
    </source>
</evidence>
<dbReference type="KEGG" id="sus:Acid_5146"/>
<dbReference type="Gene3D" id="2.60.40.1120">
    <property type="entry name" value="Carboxypeptidase-like, regulatory domain"/>
    <property type="match status" value="2"/>
</dbReference>
<dbReference type="InterPro" id="IPR051417">
    <property type="entry name" value="SDr/BOS_complex"/>
</dbReference>
<protein>
    <recommendedName>
        <fullName evidence="3">Cna B domain protein</fullName>
    </recommendedName>
</protein>
<keyword evidence="1" id="KW-0732">Signal</keyword>
<dbReference type="HOGENOM" id="CLU_538510_0_0_0"/>
<dbReference type="InParanoid" id="Q01W65"/>
<dbReference type="Pfam" id="PF13620">
    <property type="entry name" value="CarboxypepD_reg"/>
    <property type="match status" value="2"/>
</dbReference>